<evidence type="ECO:0000256" key="1">
    <source>
        <dbReference type="SAM" id="MobiDB-lite"/>
    </source>
</evidence>
<reference evidence="2 4" key="1">
    <citation type="journal article" date="2008" name="Genome Biol.">
        <title>The genome sequence of the model ascomycete fungus Podospora anserina.</title>
        <authorList>
            <person name="Espagne E."/>
            <person name="Lespinet O."/>
            <person name="Malagnac F."/>
            <person name="Da Silva C."/>
            <person name="Jaillon O."/>
            <person name="Porcel B.M."/>
            <person name="Couloux A."/>
            <person name="Aury J.-M."/>
            <person name="Segurens B."/>
            <person name="Poulain J."/>
            <person name="Anthouard V."/>
            <person name="Grossetete S."/>
            <person name="Khalili H."/>
            <person name="Coppin E."/>
            <person name="Dequard-Chablat M."/>
            <person name="Picard M."/>
            <person name="Contamine V."/>
            <person name="Arnaise S."/>
            <person name="Bourdais A."/>
            <person name="Berteaux-Lecellier V."/>
            <person name="Gautheret D."/>
            <person name="de Vries R.P."/>
            <person name="Battaglia E."/>
            <person name="Coutinho P.M."/>
            <person name="Danchin E.G.J."/>
            <person name="Henrissat B."/>
            <person name="El Khoury R."/>
            <person name="Sainsard-Chanet A."/>
            <person name="Boivin A."/>
            <person name="Pinan-Lucarre B."/>
            <person name="Sellem C.H."/>
            <person name="Debuchy R."/>
            <person name="Wincker P."/>
            <person name="Weissenbach J."/>
            <person name="Silar P."/>
        </authorList>
    </citation>
    <scope>NUCLEOTIDE SEQUENCE [LARGE SCALE GENOMIC DNA]</scope>
    <source>
        <strain evidence="4">S / ATCC MYA-4624 / DSM 980 / FGSC 10383</strain>
        <strain evidence="2">S mat+</strain>
    </source>
</reference>
<gene>
    <name evidence="2" type="ORF">PODANS_2_8925</name>
</gene>
<feature type="compositionally biased region" description="Basic and acidic residues" evidence="1">
    <location>
        <begin position="156"/>
        <end position="167"/>
    </location>
</feature>
<dbReference type="InParanoid" id="B2B6T4"/>
<dbReference type="KEGG" id="pan:PODANSg8728"/>
<protein>
    <submittedName>
        <fullName evidence="2">Podospora anserina S mat+ genomic DNA chromosome 2, supercontig 2</fullName>
    </submittedName>
</protein>
<evidence type="ECO:0000313" key="4">
    <source>
        <dbReference type="Proteomes" id="UP000001197"/>
    </source>
</evidence>
<accession>B2B6T4</accession>
<dbReference type="EMBL" id="CU640366">
    <property type="protein sequence ID" value="CAP73511.1"/>
    <property type="molecule type" value="Genomic_DNA"/>
</dbReference>
<keyword evidence="4" id="KW-1185">Reference proteome</keyword>
<dbReference type="STRING" id="515849.B2B6T4"/>
<dbReference type="VEuPathDB" id="FungiDB:PODANS_2_8925"/>
<dbReference type="RefSeq" id="XP_001911684.1">
    <property type="nucleotide sequence ID" value="XM_001911649.1"/>
</dbReference>
<dbReference type="Proteomes" id="UP000001197">
    <property type="component" value="Chromosome 2"/>
</dbReference>
<feature type="region of interest" description="Disordered" evidence="1">
    <location>
        <begin position="145"/>
        <end position="325"/>
    </location>
</feature>
<proteinExistence type="predicted"/>
<dbReference type="HOGENOM" id="CLU_855612_0_0_1"/>
<dbReference type="GeneID" id="6195528"/>
<feature type="compositionally biased region" description="Gly residues" evidence="1">
    <location>
        <begin position="305"/>
        <end position="325"/>
    </location>
</feature>
<feature type="compositionally biased region" description="Basic and acidic residues" evidence="1">
    <location>
        <begin position="177"/>
        <end position="187"/>
    </location>
</feature>
<dbReference type="OrthoDB" id="5244495at2759"/>
<feature type="compositionally biased region" description="Basic residues" evidence="1">
    <location>
        <begin position="145"/>
        <end position="155"/>
    </location>
</feature>
<sequence length="325" mass="37277">MPIHHGSRRPDFETTPFHTLHMPSPPSYTSSMHTINIPTDHITMPPPSTVGKGGKAWIREEEFLFWKKLVPFTKKRCGDDIENNEEHGWNWVASEMRKRMREKYLKEGEPDRRNYTGLAMSNSVLEANEEQVRERDERLVAIRKKRRDARKAARKAAREAREAREAEEAADGSPIRESIESDNKDADMSDDTDETSDNDEEETPEFDEAEAIRKMEESTKIKQEGGPEYESDEEDTESEPDAKPRRRKGGKNNRRASIKENRRSGSPEMTPFANNGTMAAKRRERLRAGEEMRRRNREMYAMLGRGEGNGGCYGGQGQGQGQMRS</sequence>
<evidence type="ECO:0000313" key="2">
    <source>
        <dbReference type="EMBL" id="CAP73511.1"/>
    </source>
</evidence>
<feature type="compositionally biased region" description="Acidic residues" evidence="1">
    <location>
        <begin position="227"/>
        <end position="239"/>
    </location>
</feature>
<reference evidence="3" key="4">
    <citation type="submission" date="2014-09" db="EMBL/GenBank/DDBJ databases">
        <title>Maintaining two mating types: Structure of the mating type locus and its role in heterokaryosis in Podospora anserina.</title>
        <authorList>
            <person name="Grognet P."/>
            <person name="Bidard F."/>
            <person name="Kuchly C."/>
            <person name="Chan Ho Tong L."/>
            <person name="Coppin E."/>
            <person name="Ait Benkhali J."/>
            <person name="Couloux A."/>
            <person name="Wincker P."/>
            <person name="Debuchy R."/>
            <person name="Silar P."/>
        </authorList>
    </citation>
    <scope>NUCLEOTIDE SEQUENCE</scope>
</reference>
<name>B2B6T4_PODAN</name>
<evidence type="ECO:0000313" key="3">
    <source>
        <dbReference type="EMBL" id="CDP25913.1"/>
    </source>
</evidence>
<feature type="compositionally biased region" description="Basic and acidic residues" evidence="1">
    <location>
        <begin position="210"/>
        <end position="225"/>
    </location>
</feature>
<feature type="compositionally biased region" description="Basic residues" evidence="1">
    <location>
        <begin position="244"/>
        <end position="256"/>
    </location>
</feature>
<dbReference type="eggNOG" id="ENOG502RPZR">
    <property type="taxonomic scope" value="Eukaryota"/>
</dbReference>
<dbReference type="EMBL" id="FO904937">
    <property type="protein sequence ID" value="CDP25913.1"/>
    <property type="molecule type" value="Genomic_DNA"/>
</dbReference>
<dbReference type="AlphaFoldDB" id="B2B6T4"/>
<feature type="region of interest" description="Disordered" evidence="1">
    <location>
        <begin position="1"/>
        <end position="34"/>
    </location>
</feature>
<reference evidence="2" key="2">
    <citation type="submission" date="2008-07" db="EMBL/GenBank/DDBJ databases">
        <authorList>
            <person name="Genoscope - CEA"/>
        </authorList>
    </citation>
    <scope>NUCLEOTIDE SEQUENCE</scope>
    <source>
        <strain evidence="2">S mat+</strain>
    </source>
</reference>
<feature type="compositionally biased region" description="Acidic residues" evidence="1">
    <location>
        <begin position="188"/>
        <end position="209"/>
    </location>
</feature>
<organism evidence="2">
    <name type="scientific">Podospora anserina (strain S / ATCC MYA-4624 / DSM 980 / FGSC 10383)</name>
    <name type="common">Pleurage anserina</name>
    <dbReference type="NCBI Taxonomy" id="515849"/>
    <lineage>
        <taxon>Eukaryota</taxon>
        <taxon>Fungi</taxon>
        <taxon>Dikarya</taxon>
        <taxon>Ascomycota</taxon>
        <taxon>Pezizomycotina</taxon>
        <taxon>Sordariomycetes</taxon>
        <taxon>Sordariomycetidae</taxon>
        <taxon>Sordariales</taxon>
        <taxon>Podosporaceae</taxon>
        <taxon>Podospora</taxon>
        <taxon>Podospora anserina</taxon>
    </lineage>
</organism>
<reference evidence="4" key="3">
    <citation type="journal article" date="2014" name="Genetics">
        <title>Maintaining two mating types: Structure of the mating type locus and its role in heterokaryosis in Podospora anserina.</title>
        <authorList>
            <person name="Grognet P."/>
            <person name="Bidard F."/>
            <person name="Kuchly C."/>
            <person name="Tong L.C.H."/>
            <person name="Coppin E."/>
            <person name="Benkhali J.A."/>
            <person name="Couloux A."/>
            <person name="Wincker P."/>
            <person name="Debuchy R."/>
            <person name="Silar P."/>
        </authorList>
    </citation>
    <scope>GENOME REANNOTATION</scope>
    <source>
        <strain evidence="4">S / ATCC MYA-4624 / DSM 980 / FGSC 10383</strain>
    </source>
</reference>